<feature type="compositionally biased region" description="Polar residues" evidence="1">
    <location>
        <begin position="28"/>
        <end position="46"/>
    </location>
</feature>
<dbReference type="RefSeq" id="WP_139465958.1">
    <property type="nucleotide sequence ID" value="NZ_VDHJ01000010.1"/>
</dbReference>
<name>A0A5C4U288_9CORY</name>
<keyword evidence="2" id="KW-0732">Signal</keyword>
<gene>
    <name evidence="3" type="ORF">FHE74_07865</name>
</gene>
<keyword evidence="4" id="KW-1185">Reference proteome</keyword>
<evidence type="ECO:0000256" key="1">
    <source>
        <dbReference type="SAM" id="MobiDB-lite"/>
    </source>
</evidence>
<proteinExistence type="predicted"/>
<sequence>MRTLTRRAVIVACACAATAALSACSSDGAGTSGTESLTVSTSQTPTVEKKDTQDTDPIRPDKLFGSVKDPGNKVTFHFQGTNPGDYGGTEVTIAITNDNDAPLAPDALETPKLRYNSGGGSMTEAKLLEADVPEGQEPAQKPLRLPLGVGATTNLQYTFDVPRGNLWDAELQIGNVIYSGNLVA</sequence>
<feature type="region of interest" description="Disordered" evidence="1">
    <location>
        <begin position="25"/>
        <end position="59"/>
    </location>
</feature>
<dbReference type="PROSITE" id="PS51257">
    <property type="entry name" value="PROKAR_LIPOPROTEIN"/>
    <property type="match status" value="1"/>
</dbReference>
<organism evidence="3 4">
    <name type="scientific">Corynebacterium tapiri</name>
    <dbReference type="NCBI Taxonomy" id="1448266"/>
    <lineage>
        <taxon>Bacteria</taxon>
        <taxon>Bacillati</taxon>
        <taxon>Actinomycetota</taxon>
        <taxon>Actinomycetes</taxon>
        <taxon>Mycobacteriales</taxon>
        <taxon>Corynebacteriaceae</taxon>
        <taxon>Corynebacterium</taxon>
    </lineage>
</organism>
<accession>A0A5C4U288</accession>
<protein>
    <recommendedName>
        <fullName evidence="5">Secreted protein</fullName>
    </recommendedName>
</protein>
<dbReference type="AlphaFoldDB" id="A0A5C4U288"/>
<evidence type="ECO:0000313" key="3">
    <source>
        <dbReference type="EMBL" id="TNL96604.1"/>
    </source>
</evidence>
<feature type="compositionally biased region" description="Basic and acidic residues" evidence="1">
    <location>
        <begin position="47"/>
        <end position="59"/>
    </location>
</feature>
<dbReference type="EMBL" id="VDHJ01000010">
    <property type="protein sequence ID" value="TNL96604.1"/>
    <property type="molecule type" value="Genomic_DNA"/>
</dbReference>
<dbReference type="Proteomes" id="UP000312032">
    <property type="component" value="Unassembled WGS sequence"/>
</dbReference>
<evidence type="ECO:0008006" key="5">
    <source>
        <dbReference type="Google" id="ProtNLM"/>
    </source>
</evidence>
<evidence type="ECO:0000256" key="2">
    <source>
        <dbReference type="SAM" id="SignalP"/>
    </source>
</evidence>
<feature type="signal peptide" evidence="2">
    <location>
        <begin position="1"/>
        <end position="22"/>
    </location>
</feature>
<evidence type="ECO:0000313" key="4">
    <source>
        <dbReference type="Proteomes" id="UP000312032"/>
    </source>
</evidence>
<dbReference type="OrthoDB" id="4419866at2"/>
<reference evidence="3 4" key="1">
    <citation type="submission" date="2019-06" db="EMBL/GenBank/DDBJ databases">
        <authorList>
            <person name="Li J."/>
        </authorList>
    </citation>
    <scope>NUCLEOTIDE SEQUENCE [LARGE SCALE GENOMIC DNA]</scope>
    <source>
        <strain evidence="3 4">LMG 28165</strain>
    </source>
</reference>
<comment type="caution">
    <text evidence="3">The sequence shown here is derived from an EMBL/GenBank/DDBJ whole genome shotgun (WGS) entry which is preliminary data.</text>
</comment>
<feature type="chain" id="PRO_5039346017" description="Secreted protein" evidence="2">
    <location>
        <begin position="23"/>
        <end position="184"/>
    </location>
</feature>